<proteinExistence type="predicted"/>
<dbReference type="AlphaFoldDB" id="A0A850EUX2"/>
<dbReference type="RefSeq" id="WP_175373705.1">
    <property type="nucleotide sequence ID" value="NZ_JABWCS010000218.1"/>
</dbReference>
<sequence>MAETEISLELLAALRSVADLLDFTWEDNPPIWMLGGSCGLLLHGVALGRKPRDIDLYADMGAAERLHEAMSAYAVDNPVEDRSNGCYSLLSHYRIGGMSVELVCGFRIYRGLSRYSVETVRLLRHAPLQVIPEIGMLRLMPLAHEFVFNILRGRADRYKAISSVMRMDMPRHLPPLQELIQHHQWGPSHMSVLEGQLDITRANA</sequence>
<dbReference type="EMBL" id="JABWCS010000218">
    <property type="protein sequence ID" value="NUU63297.1"/>
    <property type="molecule type" value="Genomic_DNA"/>
</dbReference>
<comment type="caution">
    <text evidence="1">The sequence shown here is derived from an EMBL/GenBank/DDBJ whole genome shotgun (WGS) entry which is preliminary data.</text>
</comment>
<reference evidence="1" key="1">
    <citation type="submission" date="2020-06" db="EMBL/GenBank/DDBJ databases">
        <title>Paenibacillus sp. nov., isolated from soil.</title>
        <authorList>
            <person name="Seo Y.L."/>
        </authorList>
    </citation>
    <scope>NUCLEOTIDE SEQUENCE [LARGE SCALE GENOMIC DNA]</scope>
    <source>
        <strain evidence="1">JW14</strain>
    </source>
</reference>
<keyword evidence="2" id="KW-1185">Reference proteome</keyword>
<evidence type="ECO:0008006" key="3">
    <source>
        <dbReference type="Google" id="ProtNLM"/>
    </source>
</evidence>
<name>A0A850EUX2_9BACL</name>
<gene>
    <name evidence="1" type="ORF">HPT30_23355</name>
</gene>
<dbReference type="InterPro" id="IPR043519">
    <property type="entry name" value="NT_sf"/>
</dbReference>
<dbReference type="Proteomes" id="UP000564806">
    <property type="component" value="Unassembled WGS sequence"/>
</dbReference>
<protein>
    <recommendedName>
        <fullName evidence="3">Nucleotidyltransferase family protein</fullName>
    </recommendedName>
</protein>
<dbReference type="Gene3D" id="3.30.460.40">
    <property type="match status" value="1"/>
</dbReference>
<organism evidence="1 2">
    <name type="scientific">Paenibacillus agri</name>
    <dbReference type="NCBI Taxonomy" id="2744309"/>
    <lineage>
        <taxon>Bacteria</taxon>
        <taxon>Bacillati</taxon>
        <taxon>Bacillota</taxon>
        <taxon>Bacilli</taxon>
        <taxon>Bacillales</taxon>
        <taxon>Paenibacillaceae</taxon>
        <taxon>Paenibacillus</taxon>
    </lineage>
</organism>
<dbReference type="SUPFAM" id="SSF81301">
    <property type="entry name" value="Nucleotidyltransferase"/>
    <property type="match status" value="1"/>
</dbReference>
<evidence type="ECO:0000313" key="1">
    <source>
        <dbReference type="EMBL" id="NUU63297.1"/>
    </source>
</evidence>
<evidence type="ECO:0000313" key="2">
    <source>
        <dbReference type="Proteomes" id="UP000564806"/>
    </source>
</evidence>
<accession>A0A850EUX2</accession>